<evidence type="ECO:0000256" key="3">
    <source>
        <dbReference type="ARBA" id="ARBA00011950"/>
    </source>
</evidence>
<dbReference type="EC" id="2.8.1.12" evidence="3"/>
<dbReference type="SUPFAM" id="SSF54690">
    <property type="entry name" value="Molybdopterin synthase subunit MoaE"/>
    <property type="match status" value="1"/>
</dbReference>
<accession>A0A7X6DSG0</accession>
<comment type="catalytic activity">
    <reaction evidence="11">
        <text>2 [molybdopterin-synthase sulfur-carrier protein]-C-terminal-Gly-aminoethanethioate + cyclic pyranopterin phosphate + H2O = molybdopterin + 2 [molybdopterin-synthase sulfur-carrier protein]-C-terminal Gly-Gly + 2 H(+)</text>
        <dbReference type="Rhea" id="RHEA:26333"/>
        <dbReference type="Rhea" id="RHEA-COMP:12202"/>
        <dbReference type="Rhea" id="RHEA-COMP:19907"/>
        <dbReference type="ChEBI" id="CHEBI:15377"/>
        <dbReference type="ChEBI" id="CHEBI:15378"/>
        <dbReference type="ChEBI" id="CHEBI:58698"/>
        <dbReference type="ChEBI" id="CHEBI:59648"/>
        <dbReference type="ChEBI" id="CHEBI:90778"/>
        <dbReference type="ChEBI" id="CHEBI:232372"/>
        <dbReference type="EC" id="2.8.1.12"/>
    </reaction>
</comment>
<evidence type="ECO:0000256" key="6">
    <source>
        <dbReference type="ARBA" id="ARBA00026066"/>
    </source>
</evidence>
<evidence type="ECO:0000256" key="5">
    <source>
        <dbReference type="ARBA" id="ARBA00023150"/>
    </source>
</evidence>
<dbReference type="InterPro" id="IPR036563">
    <property type="entry name" value="MoaE_sf"/>
</dbReference>
<evidence type="ECO:0000256" key="8">
    <source>
        <dbReference type="ARBA" id="ARBA00030407"/>
    </source>
</evidence>
<keyword evidence="5" id="KW-0501">Molybdenum cofactor biosynthesis</keyword>
<dbReference type="GO" id="GO:0030366">
    <property type="term" value="F:molybdopterin synthase activity"/>
    <property type="evidence" value="ECO:0007669"/>
    <property type="project" value="UniProtKB-EC"/>
</dbReference>
<dbReference type="Pfam" id="PF02391">
    <property type="entry name" value="MoaE"/>
    <property type="match status" value="1"/>
</dbReference>
<comment type="pathway">
    <text evidence="1">Cofactor biosynthesis; molybdopterin biosynthesis.</text>
</comment>
<evidence type="ECO:0000256" key="10">
    <source>
        <dbReference type="ARBA" id="ARBA00032474"/>
    </source>
</evidence>
<dbReference type="Proteomes" id="UP000534783">
    <property type="component" value="Unassembled WGS sequence"/>
</dbReference>
<reference evidence="12 13" key="1">
    <citation type="journal article" date="2020" name="Nature">
        <title>Bacterial chemolithoautotrophy via manganese oxidation.</title>
        <authorList>
            <person name="Yu H."/>
            <person name="Leadbetter J.R."/>
        </authorList>
    </citation>
    <scope>NUCLEOTIDE SEQUENCE [LARGE SCALE GENOMIC DNA]</scope>
    <source>
        <strain evidence="12 13">Mn-1</strain>
    </source>
</reference>
<evidence type="ECO:0000313" key="13">
    <source>
        <dbReference type="Proteomes" id="UP000534783"/>
    </source>
</evidence>
<keyword evidence="13" id="KW-1185">Reference proteome</keyword>
<evidence type="ECO:0000256" key="9">
    <source>
        <dbReference type="ARBA" id="ARBA00030781"/>
    </source>
</evidence>
<name>A0A7X6DSG0_9BACT</name>
<organism evidence="12 13">
    <name type="scientific">Candidatus Manganitrophus noduliformans</name>
    <dbReference type="NCBI Taxonomy" id="2606439"/>
    <lineage>
        <taxon>Bacteria</taxon>
        <taxon>Pseudomonadati</taxon>
        <taxon>Nitrospirota</taxon>
        <taxon>Nitrospiria</taxon>
        <taxon>Candidatus Troglogloeales</taxon>
        <taxon>Candidatus Manganitrophaceae</taxon>
        <taxon>Candidatus Manganitrophus</taxon>
    </lineage>
</organism>
<evidence type="ECO:0000256" key="7">
    <source>
        <dbReference type="ARBA" id="ARBA00029745"/>
    </source>
</evidence>
<sequence length="146" mass="16847">MDTKQLSERIRVQTEDFSVEEETNKVKNSSKRIGGIVTFLGTARDFSKGRDIHKIDFEHYPGMAQKRLAEIREQALKDYDIIEVSIIHRVGEISIGDNIVLIVVGAEHRKDAFRACSWCIDELKRITPIWKKETTPQGEVWVEEHP</sequence>
<evidence type="ECO:0000313" key="12">
    <source>
        <dbReference type="EMBL" id="NKE72319.1"/>
    </source>
</evidence>
<dbReference type="InterPro" id="IPR003448">
    <property type="entry name" value="Mopterin_biosynth_MoaE"/>
</dbReference>
<evidence type="ECO:0000256" key="11">
    <source>
        <dbReference type="ARBA" id="ARBA00049878"/>
    </source>
</evidence>
<dbReference type="AlphaFoldDB" id="A0A7X6DSG0"/>
<dbReference type="PANTHER" id="PTHR23404">
    <property type="entry name" value="MOLYBDOPTERIN SYNTHASE RELATED"/>
    <property type="match status" value="1"/>
</dbReference>
<gene>
    <name evidence="12" type="ORF">MNODULE_16335</name>
</gene>
<evidence type="ECO:0000256" key="1">
    <source>
        <dbReference type="ARBA" id="ARBA00005046"/>
    </source>
</evidence>
<protein>
    <recommendedName>
        <fullName evidence="4">Molybdopterin synthase catalytic subunit</fullName>
        <ecNumber evidence="3">2.8.1.12</ecNumber>
    </recommendedName>
    <alternativeName>
        <fullName evidence="9">MPT synthase subunit 2</fullName>
    </alternativeName>
    <alternativeName>
        <fullName evidence="7">Molybdenum cofactor biosynthesis protein E</fullName>
    </alternativeName>
    <alternativeName>
        <fullName evidence="8">Molybdopterin-converting factor large subunit</fullName>
    </alternativeName>
    <alternativeName>
        <fullName evidence="10">Molybdopterin-converting factor subunit 2</fullName>
    </alternativeName>
</protein>
<evidence type="ECO:0000256" key="4">
    <source>
        <dbReference type="ARBA" id="ARBA00013858"/>
    </source>
</evidence>
<comment type="similarity">
    <text evidence="2">Belongs to the MoaE family.</text>
</comment>
<dbReference type="EMBL" id="VTOW01000003">
    <property type="protein sequence ID" value="NKE72319.1"/>
    <property type="molecule type" value="Genomic_DNA"/>
</dbReference>
<proteinExistence type="inferred from homology"/>
<dbReference type="GO" id="GO:0006777">
    <property type="term" value="P:Mo-molybdopterin cofactor biosynthetic process"/>
    <property type="evidence" value="ECO:0007669"/>
    <property type="project" value="UniProtKB-KW"/>
</dbReference>
<dbReference type="Gene3D" id="3.90.1170.40">
    <property type="entry name" value="Molybdopterin biosynthesis MoaE subunit"/>
    <property type="match status" value="1"/>
</dbReference>
<dbReference type="RefSeq" id="WP_168061843.1">
    <property type="nucleotide sequence ID" value="NZ_VTOW01000003.1"/>
</dbReference>
<comment type="subunit">
    <text evidence="6">Heterotetramer of 2 MoaD subunits and 2 MoaE subunits. Also stable as homodimer. The enzyme changes between these two forms during catalysis.</text>
</comment>
<evidence type="ECO:0000256" key="2">
    <source>
        <dbReference type="ARBA" id="ARBA00005426"/>
    </source>
</evidence>
<comment type="caution">
    <text evidence="12">The sequence shown here is derived from an EMBL/GenBank/DDBJ whole genome shotgun (WGS) entry which is preliminary data.</text>
</comment>
<dbReference type="CDD" id="cd00756">
    <property type="entry name" value="MoaE"/>
    <property type="match status" value="1"/>
</dbReference>